<reference evidence="2" key="1">
    <citation type="submission" date="2022-10" db="EMBL/GenBank/DDBJ databases">
        <title>Genome assembly of Pristionchus species.</title>
        <authorList>
            <person name="Yoshida K."/>
            <person name="Sommer R.J."/>
        </authorList>
    </citation>
    <scope>NUCLEOTIDE SEQUENCE [LARGE SCALE GENOMIC DNA]</scope>
    <source>
        <strain evidence="2">RS5460</strain>
    </source>
</reference>
<evidence type="ECO:0000313" key="1">
    <source>
        <dbReference type="EMBL" id="GMR38534.1"/>
    </source>
</evidence>
<comment type="caution">
    <text evidence="1">The sequence shown here is derived from an EMBL/GenBank/DDBJ whole genome shotgun (WGS) entry which is preliminary data.</text>
</comment>
<keyword evidence="2" id="KW-1185">Reference proteome</keyword>
<dbReference type="EMBL" id="BTRK01000002">
    <property type="protein sequence ID" value="GMR38534.1"/>
    <property type="molecule type" value="Genomic_DNA"/>
</dbReference>
<name>A0AAN4ZFH6_9BILA</name>
<protein>
    <submittedName>
        <fullName evidence="1">Uncharacterized protein</fullName>
    </submittedName>
</protein>
<dbReference type="AlphaFoldDB" id="A0AAN4ZFH6"/>
<accession>A0AAN4ZFH6</accession>
<proteinExistence type="predicted"/>
<organism evidence="1 2">
    <name type="scientific">Pristionchus mayeri</name>
    <dbReference type="NCBI Taxonomy" id="1317129"/>
    <lineage>
        <taxon>Eukaryota</taxon>
        <taxon>Metazoa</taxon>
        <taxon>Ecdysozoa</taxon>
        <taxon>Nematoda</taxon>
        <taxon>Chromadorea</taxon>
        <taxon>Rhabditida</taxon>
        <taxon>Rhabditina</taxon>
        <taxon>Diplogasteromorpha</taxon>
        <taxon>Diplogasteroidea</taxon>
        <taxon>Neodiplogasteridae</taxon>
        <taxon>Pristionchus</taxon>
    </lineage>
</organism>
<feature type="non-terminal residue" evidence="1">
    <location>
        <position position="1"/>
    </location>
</feature>
<dbReference type="Proteomes" id="UP001328107">
    <property type="component" value="Unassembled WGS sequence"/>
</dbReference>
<feature type="non-terminal residue" evidence="1">
    <location>
        <position position="68"/>
    </location>
</feature>
<gene>
    <name evidence="1" type="ORF">PMAYCL1PPCAC_08729</name>
</gene>
<evidence type="ECO:0000313" key="2">
    <source>
        <dbReference type="Proteomes" id="UP001328107"/>
    </source>
</evidence>
<sequence length="68" mass="7610">RLSSRVSARPFPSTSWSPWSRLEFPMAPFLLSTSGTRATRISTTASENHVRRCCASAHRPKRGRFFGG</sequence>